<dbReference type="Gene3D" id="2.60.120.330">
    <property type="entry name" value="B-lactam Antibiotic, Isopenicillin N Synthase, Chain"/>
    <property type="match status" value="1"/>
</dbReference>
<gene>
    <name evidence="6" type="ORF">MKW94_011971</name>
</gene>
<evidence type="ECO:0000256" key="4">
    <source>
        <dbReference type="ARBA" id="ARBA00023004"/>
    </source>
</evidence>
<dbReference type="AlphaFoldDB" id="A0AA41RUB4"/>
<dbReference type="InterPro" id="IPR044861">
    <property type="entry name" value="IPNS-like_FE2OG_OXY"/>
</dbReference>
<dbReference type="EMBL" id="JAJJMA010035204">
    <property type="protein sequence ID" value="MCL7024494.1"/>
    <property type="molecule type" value="Genomic_DNA"/>
</dbReference>
<keyword evidence="2" id="KW-0479">Metal-binding</keyword>
<organism evidence="6 7">
    <name type="scientific">Papaver nudicaule</name>
    <name type="common">Iceland poppy</name>
    <dbReference type="NCBI Taxonomy" id="74823"/>
    <lineage>
        <taxon>Eukaryota</taxon>
        <taxon>Viridiplantae</taxon>
        <taxon>Streptophyta</taxon>
        <taxon>Embryophyta</taxon>
        <taxon>Tracheophyta</taxon>
        <taxon>Spermatophyta</taxon>
        <taxon>Magnoliopsida</taxon>
        <taxon>Ranunculales</taxon>
        <taxon>Papaveraceae</taxon>
        <taxon>Papaveroideae</taxon>
        <taxon>Papaver</taxon>
    </lineage>
</organism>
<accession>A0AA41RUB4</accession>
<proteinExistence type="inferred from homology"/>
<evidence type="ECO:0000256" key="1">
    <source>
        <dbReference type="ARBA" id="ARBA00008056"/>
    </source>
</evidence>
<dbReference type="GO" id="GO:0046872">
    <property type="term" value="F:metal ion binding"/>
    <property type="evidence" value="ECO:0007669"/>
    <property type="project" value="UniProtKB-KW"/>
</dbReference>
<dbReference type="PANTHER" id="PTHR10209">
    <property type="entry name" value="OXIDOREDUCTASE, 2OG-FE II OXYGENASE FAMILY PROTEIN"/>
    <property type="match status" value="1"/>
</dbReference>
<dbReference type="InterPro" id="IPR027443">
    <property type="entry name" value="IPNS-like_sf"/>
</dbReference>
<evidence type="ECO:0000313" key="6">
    <source>
        <dbReference type="EMBL" id="MCL7024494.1"/>
    </source>
</evidence>
<dbReference type="Pfam" id="PF03171">
    <property type="entry name" value="2OG-FeII_Oxy"/>
    <property type="match status" value="1"/>
</dbReference>
<keyword evidence="4" id="KW-0408">Iron</keyword>
<evidence type="ECO:0000256" key="3">
    <source>
        <dbReference type="ARBA" id="ARBA00023002"/>
    </source>
</evidence>
<keyword evidence="7" id="KW-1185">Reference proteome</keyword>
<dbReference type="GO" id="GO:0051213">
    <property type="term" value="F:dioxygenase activity"/>
    <property type="evidence" value="ECO:0007669"/>
    <property type="project" value="UniProtKB-ARBA"/>
</dbReference>
<name>A0AA41RUB4_PAPNU</name>
<sequence>MNLGDTLTELFSEALGLNKDHLKGMDFAQCLTLNGHYYPACPEPELTLGTTQHSDPGFFTILLQDSFGGLQILNQSCWVSVKPIPGALIVNIGDFLQLISNGKLKSAEHRVLANRDVPRVSVACFFRGSATRLYGPIEELLSDENSSIYKHTTVKAFTEHYNGKGLSGVSALEHFKL</sequence>
<evidence type="ECO:0000259" key="5">
    <source>
        <dbReference type="PROSITE" id="PS51471"/>
    </source>
</evidence>
<comment type="similarity">
    <text evidence="1">Belongs to the iron/ascorbate-dependent oxidoreductase family.</text>
</comment>
<reference evidence="6" key="1">
    <citation type="submission" date="2022-03" db="EMBL/GenBank/DDBJ databases">
        <title>A functionally conserved STORR gene fusion in Papaver species that diverged 16.8 million years ago.</title>
        <authorList>
            <person name="Catania T."/>
        </authorList>
    </citation>
    <scope>NUCLEOTIDE SEQUENCE</scope>
    <source>
        <strain evidence="6">S-191538</strain>
    </source>
</reference>
<dbReference type="PANTHER" id="PTHR10209:SF884">
    <property type="entry name" value="1-AMINOCYCLOPROPANE-1-CARBOXYLATE OXIDASE HOMOLOG 1-LIKE"/>
    <property type="match status" value="1"/>
</dbReference>
<evidence type="ECO:0000256" key="2">
    <source>
        <dbReference type="ARBA" id="ARBA00022723"/>
    </source>
</evidence>
<dbReference type="Proteomes" id="UP001177140">
    <property type="component" value="Unassembled WGS sequence"/>
</dbReference>
<protein>
    <recommendedName>
        <fullName evidence="5">Fe2OG dioxygenase domain-containing protein</fullName>
    </recommendedName>
</protein>
<dbReference type="PROSITE" id="PS51471">
    <property type="entry name" value="FE2OG_OXY"/>
    <property type="match status" value="1"/>
</dbReference>
<comment type="caution">
    <text evidence="6">The sequence shown here is derived from an EMBL/GenBank/DDBJ whole genome shotgun (WGS) entry which is preliminary data.</text>
</comment>
<dbReference type="InterPro" id="IPR005123">
    <property type="entry name" value="Oxoglu/Fe-dep_dioxygenase_dom"/>
</dbReference>
<evidence type="ECO:0000313" key="7">
    <source>
        <dbReference type="Proteomes" id="UP001177140"/>
    </source>
</evidence>
<feature type="domain" description="Fe2OG dioxygenase" evidence="5">
    <location>
        <begin position="26"/>
        <end position="129"/>
    </location>
</feature>
<keyword evidence="3" id="KW-0560">Oxidoreductase</keyword>
<dbReference type="SUPFAM" id="SSF51197">
    <property type="entry name" value="Clavaminate synthase-like"/>
    <property type="match status" value="1"/>
</dbReference>